<accession>A0A2L2XM48</accession>
<evidence type="ECO:0000256" key="1">
    <source>
        <dbReference type="SAM" id="Phobius"/>
    </source>
</evidence>
<protein>
    <submittedName>
        <fullName evidence="2">Uncharacterized protein</fullName>
    </submittedName>
</protein>
<feature type="transmembrane region" description="Helical" evidence="1">
    <location>
        <begin position="21"/>
        <end position="43"/>
    </location>
</feature>
<reference evidence="3" key="1">
    <citation type="submission" date="2018-02" db="EMBL/GenBank/DDBJ databases">
        <title>Genome sequence of Desulfocucumis palustris strain NAW-5.</title>
        <authorList>
            <person name="Watanabe M."/>
            <person name="Kojima H."/>
            <person name="Fukui M."/>
        </authorList>
    </citation>
    <scope>NUCLEOTIDE SEQUENCE [LARGE SCALE GENOMIC DNA]</scope>
    <source>
        <strain evidence="3">NAW-5</strain>
    </source>
</reference>
<dbReference type="AlphaFoldDB" id="A0A2L2XM48"/>
<keyword evidence="1" id="KW-0812">Transmembrane</keyword>
<sequence length="210" mass="23223">MYRVNLIPEEYSGRGFGGRTGLKTAGSMAALTLLLLILTYVYLQSAAAGYRQDAAEYRRNAWKPAMSPADMERLQKERRVYESRIQLTGGIARREFFLSAPGENIFKAVPGGVVLTRLEIKKSGVEGSGSGSKNGGDFYKAESDENLVITGEAYSLEALGEYIAAIQELNIFKRLIIREASWERERYKFILSAAFNNGVATDARESGNND</sequence>
<keyword evidence="3" id="KW-1185">Reference proteome</keyword>
<organism evidence="2 3">
    <name type="scientific">Desulfocucumis palustris</name>
    <dbReference type="NCBI Taxonomy" id="1898651"/>
    <lineage>
        <taxon>Bacteria</taxon>
        <taxon>Bacillati</taxon>
        <taxon>Bacillota</taxon>
        <taxon>Clostridia</taxon>
        <taxon>Eubacteriales</taxon>
        <taxon>Desulfocucumaceae</taxon>
        <taxon>Desulfocucumis</taxon>
    </lineage>
</organism>
<comment type="caution">
    <text evidence="2">The sequence shown here is derived from an EMBL/GenBank/DDBJ whole genome shotgun (WGS) entry which is preliminary data.</text>
</comment>
<keyword evidence="1" id="KW-1133">Transmembrane helix</keyword>
<keyword evidence="1" id="KW-0472">Membrane</keyword>
<dbReference type="Proteomes" id="UP000239549">
    <property type="component" value="Unassembled WGS sequence"/>
</dbReference>
<dbReference type="EMBL" id="BFAV01000162">
    <property type="protein sequence ID" value="GBF35396.1"/>
    <property type="molecule type" value="Genomic_DNA"/>
</dbReference>
<gene>
    <name evidence="2" type="ORF">DCCM_4519</name>
</gene>
<evidence type="ECO:0000313" key="2">
    <source>
        <dbReference type="EMBL" id="GBF35396.1"/>
    </source>
</evidence>
<evidence type="ECO:0000313" key="3">
    <source>
        <dbReference type="Proteomes" id="UP000239549"/>
    </source>
</evidence>
<proteinExistence type="predicted"/>
<name>A0A2L2XM48_9FIRM</name>